<evidence type="ECO:0000313" key="2">
    <source>
        <dbReference type="Proteomes" id="UP000625711"/>
    </source>
</evidence>
<sequence length="150" mass="17040">MNKSTAQITPSLRASALVCLAEHLGRWGEGGEDGEEFILLKLCREIMDVFAVQQFENNSFPQFLTKDQLQTLPLGVLKRLSAVTLWEIWNDLNEEIKANTELQGHLPCLEHFNRPEDECHFDGPPPSKYRCSVCKLSEPLMLANNNKDVK</sequence>
<comment type="caution">
    <text evidence="1">The sequence shown here is derived from an EMBL/GenBank/DDBJ whole genome shotgun (WGS) entry which is preliminary data.</text>
</comment>
<accession>A0A834HY28</accession>
<gene>
    <name evidence="1" type="ORF">GWI33_016744</name>
</gene>
<organism evidence="1 2">
    <name type="scientific">Rhynchophorus ferrugineus</name>
    <name type="common">Red palm weevil</name>
    <name type="synonym">Curculio ferrugineus</name>
    <dbReference type="NCBI Taxonomy" id="354439"/>
    <lineage>
        <taxon>Eukaryota</taxon>
        <taxon>Metazoa</taxon>
        <taxon>Ecdysozoa</taxon>
        <taxon>Arthropoda</taxon>
        <taxon>Hexapoda</taxon>
        <taxon>Insecta</taxon>
        <taxon>Pterygota</taxon>
        <taxon>Neoptera</taxon>
        <taxon>Endopterygota</taxon>
        <taxon>Coleoptera</taxon>
        <taxon>Polyphaga</taxon>
        <taxon>Cucujiformia</taxon>
        <taxon>Curculionidae</taxon>
        <taxon>Dryophthorinae</taxon>
        <taxon>Rhynchophorus</taxon>
    </lineage>
</organism>
<evidence type="ECO:0000313" key="1">
    <source>
        <dbReference type="EMBL" id="KAF7270279.1"/>
    </source>
</evidence>
<proteinExistence type="predicted"/>
<dbReference type="AlphaFoldDB" id="A0A834HY28"/>
<protein>
    <submittedName>
        <fullName evidence="1">Uncharacterized protein</fullName>
    </submittedName>
</protein>
<keyword evidence="2" id="KW-1185">Reference proteome</keyword>
<name>A0A834HY28_RHYFE</name>
<dbReference type="Proteomes" id="UP000625711">
    <property type="component" value="Unassembled WGS sequence"/>
</dbReference>
<reference evidence="1" key="1">
    <citation type="submission" date="2020-08" db="EMBL/GenBank/DDBJ databases">
        <title>Genome sequencing and assembly of the red palm weevil Rhynchophorus ferrugineus.</title>
        <authorList>
            <person name="Dias G.B."/>
            <person name="Bergman C.M."/>
            <person name="Manee M."/>
        </authorList>
    </citation>
    <scope>NUCLEOTIDE SEQUENCE</scope>
    <source>
        <strain evidence="1">AA-2017</strain>
        <tissue evidence="1">Whole larva</tissue>
    </source>
</reference>
<dbReference type="OrthoDB" id="6657680at2759"/>
<dbReference type="EMBL" id="JAACXV010014117">
    <property type="protein sequence ID" value="KAF7270279.1"/>
    <property type="molecule type" value="Genomic_DNA"/>
</dbReference>